<dbReference type="Gene3D" id="3.90.660.10">
    <property type="match status" value="1"/>
</dbReference>
<dbReference type="EMBL" id="LQPJ01000080">
    <property type="protein sequence ID" value="ORW26375.1"/>
    <property type="molecule type" value="Genomic_DNA"/>
</dbReference>
<dbReference type="PANTHER" id="PTHR10742:SF410">
    <property type="entry name" value="LYSINE-SPECIFIC HISTONE DEMETHYLASE 2"/>
    <property type="match status" value="1"/>
</dbReference>
<dbReference type="Proteomes" id="UP000193529">
    <property type="component" value="Unassembled WGS sequence"/>
</dbReference>
<sequence>MGGGLAAACATGHPPTPGTKSVLVPRLLAGGLKIVLGTRVTAAGSRSFEGAAAIVTVPLGVLKSGAVAFDPPLPDGHTRAVNALGFGALSKGFFRFARRTWNVDNAFYQFLGTAPGVWSQWFALPSAAGPVVLAFNAGERGRSAESSAPGDLMAAAPSPGDSSATTTAPSMSSTSAPRSGLSTPTRAAPTRCTRPDPATVTGAVVSGRDAAGRLTHRLSG</sequence>
<feature type="region of interest" description="Disordered" evidence="1">
    <location>
        <begin position="144"/>
        <end position="220"/>
    </location>
</feature>
<dbReference type="InterPro" id="IPR002937">
    <property type="entry name" value="Amino_oxidase"/>
</dbReference>
<dbReference type="Gene3D" id="3.50.50.60">
    <property type="entry name" value="FAD/NAD(P)-binding domain"/>
    <property type="match status" value="1"/>
</dbReference>
<feature type="compositionally biased region" description="Low complexity" evidence="1">
    <location>
        <begin position="162"/>
        <end position="199"/>
    </location>
</feature>
<dbReference type="InterPro" id="IPR050281">
    <property type="entry name" value="Flavin_monoamine_oxidase"/>
</dbReference>
<proteinExistence type="predicted"/>
<gene>
    <name evidence="3" type="ORF">AWC19_04300</name>
</gene>
<feature type="domain" description="Amine oxidase" evidence="2">
    <location>
        <begin position="37"/>
        <end position="139"/>
    </location>
</feature>
<reference evidence="3 4" key="1">
    <citation type="submission" date="2016-01" db="EMBL/GenBank/DDBJ databases">
        <title>The new phylogeny of the genus Mycobacterium.</title>
        <authorList>
            <person name="Tarcisio F."/>
            <person name="Conor M."/>
            <person name="Antonella G."/>
            <person name="Elisabetta G."/>
            <person name="Giulia F.S."/>
            <person name="Sara T."/>
            <person name="Anna F."/>
            <person name="Clotilde B."/>
            <person name="Roberto B."/>
            <person name="Veronica D.S."/>
            <person name="Fabio R."/>
            <person name="Monica P."/>
            <person name="Olivier J."/>
            <person name="Enrico T."/>
            <person name="Nicola S."/>
        </authorList>
    </citation>
    <scope>NUCLEOTIDE SEQUENCE [LARGE SCALE GENOMIC DNA]</scope>
    <source>
        <strain evidence="3 4">DSM 44572</strain>
    </source>
</reference>
<dbReference type="PANTHER" id="PTHR10742">
    <property type="entry name" value="FLAVIN MONOAMINE OXIDASE"/>
    <property type="match status" value="1"/>
</dbReference>
<evidence type="ECO:0000313" key="4">
    <source>
        <dbReference type="Proteomes" id="UP000193529"/>
    </source>
</evidence>
<accession>A0A1X1ZST5</accession>
<dbReference type="AlphaFoldDB" id="A0A1X1ZST5"/>
<dbReference type="SUPFAM" id="SSF51905">
    <property type="entry name" value="FAD/NAD(P)-binding domain"/>
    <property type="match status" value="1"/>
</dbReference>
<evidence type="ECO:0000313" key="3">
    <source>
        <dbReference type="EMBL" id="ORW26375.1"/>
    </source>
</evidence>
<comment type="caution">
    <text evidence="3">The sequence shown here is derived from an EMBL/GenBank/DDBJ whole genome shotgun (WGS) entry which is preliminary data.</text>
</comment>
<dbReference type="InterPro" id="IPR036188">
    <property type="entry name" value="FAD/NAD-bd_sf"/>
</dbReference>
<protein>
    <recommendedName>
        <fullName evidence="2">Amine oxidase domain-containing protein</fullName>
    </recommendedName>
</protein>
<evidence type="ECO:0000256" key="1">
    <source>
        <dbReference type="SAM" id="MobiDB-lite"/>
    </source>
</evidence>
<dbReference type="Pfam" id="PF01593">
    <property type="entry name" value="Amino_oxidase"/>
    <property type="match status" value="1"/>
</dbReference>
<organism evidence="3 4">
    <name type="scientific">Mycobacterium palustre</name>
    <dbReference type="NCBI Taxonomy" id="153971"/>
    <lineage>
        <taxon>Bacteria</taxon>
        <taxon>Bacillati</taxon>
        <taxon>Actinomycetota</taxon>
        <taxon>Actinomycetes</taxon>
        <taxon>Mycobacteriales</taxon>
        <taxon>Mycobacteriaceae</taxon>
        <taxon>Mycobacterium</taxon>
        <taxon>Mycobacterium simiae complex</taxon>
    </lineage>
</organism>
<keyword evidence="4" id="KW-1185">Reference proteome</keyword>
<dbReference type="GO" id="GO:0016491">
    <property type="term" value="F:oxidoreductase activity"/>
    <property type="evidence" value="ECO:0007669"/>
    <property type="project" value="InterPro"/>
</dbReference>
<evidence type="ECO:0000259" key="2">
    <source>
        <dbReference type="Pfam" id="PF01593"/>
    </source>
</evidence>
<dbReference type="STRING" id="153971.AWC19_04300"/>
<name>A0A1X1ZST5_9MYCO</name>